<dbReference type="GO" id="GO:0046872">
    <property type="term" value="F:metal ion binding"/>
    <property type="evidence" value="ECO:0007669"/>
    <property type="project" value="UniProtKB-KW"/>
</dbReference>
<dbReference type="PRINTS" id="PR00419">
    <property type="entry name" value="ADXRDTASE"/>
</dbReference>
<dbReference type="InterPro" id="IPR009051">
    <property type="entry name" value="Helical_ferredxn"/>
</dbReference>
<dbReference type="AlphaFoldDB" id="A0A857DDA2"/>
<keyword evidence="2" id="KW-0479">Metal-binding</keyword>
<proteinExistence type="predicted"/>
<dbReference type="InterPro" id="IPR004017">
    <property type="entry name" value="Cys_rich_dom"/>
</dbReference>
<dbReference type="EMBL" id="CP046996">
    <property type="protein sequence ID" value="QGZ99209.1"/>
    <property type="molecule type" value="Genomic_DNA"/>
</dbReference>
<dbReference type="NCBIfam" id="NF045663">
    <property type="entry name" value="diclust_near_Sec"/>
    <property type="match status" value="1"/>
</dbReference>
<evidence type="ECO:0000256" key="5">
    <source>
        <dbReference type="ARBA" id="ARBA00023014"/>
    </source>
</evidence>
<feature type="region of interest" description="Disordered" evidence="6">
    <location>
        <begin position="385"/>
        <end position="408"/>
    </location>
</feature>
<accession>A0A857DDA2</accession>
<evidence type="ECO:0000259" key="8">
    <source>
        <dbReference type="Pfam" id="PF02754"/>
    </source>
</evidence>
<dbReference type="GO" id="GO:0016491">
    <property type="term" value="F:oxidoreductase activity"/>
    <property type="evidence" value="ECO:0007669"/>
    <property type="project" value="UniProtKB-KW"/>
</dbReference>
<sequence length="776" mass="85769">MISNQIKKTEAQCIAEHASFCQAACPLHLPVRKLVSLIRKENLSGAAGLIQKYVYFPRLVAKACPAPCEQACQRAELDESIAVNLLERAVAVNASFPAPQLVPEIQIRKKVALVGGGLSALAAAWVLYEKGFALTLFEKSGNLGGRVHTVAGVSVKDVALDLAPLTALPIEFRLETEIGKDISLTQILEEYDGVYLSGDKPLAEAVLGDRDIDIKILQTGNPKVFIGGGILREGEDYSIVQSIADGRRAAVSLDRFLKNKSLTAARYGEGAYESQLEFQPQVQAITSRVKPAQSEYSVDECLAEAGRCLDCRCISCSRECKLAERFRKFTKSYIKEIADAAPVMGGGADKGEETGCTLCGLCGEICLNALPLCGGEELVKENKVKNKPEKLDKPGQPEQSGHAAVQAETKTDDLPVRDMLFSNSDEFSLCRHRSGREESAYLFFPGCQMAATMPEYIAPAYRYLQEKLDSVGIFLGCCGAPADWAGQPKLFEQTMAELLAKWSRMGKPVMIVGCATCYQQFKAAEPQMRVKLLWEVFAEYGLPQAQRQPHTVAVHDSCTVRHEKEVQDAVRRVLQEAGYQIDELEYSRNKTKCCGYSSLVFCGNKDAALKAAAKRVGESPLDYLAYCAVCRNFFVSVGKPTYHILDAIFGQDTPEKACRPAPGLRQKEENRRGLKRALLQEFYPDGRGPDQDDGPLLFISPPIRRLMEERLIDEDNIRKVIRFAEAQNRKMIRPADNHFIAGYKPGIITYWVEYACKDGGYEIYNAYSHRISIGED</sequence>
<evidence type="ECO:0000256" key="2">
    <source>
        <dbReference type="ARBA" id="ARBA00022723"/>
    </source>
</evidence>
<dbReference type="Gene3D" id="1.10.1060.10">
    <property type="entry name" value="Alpha-helical ferredoxin"/>
    <property type="match status" value="1"/>
</dbReference>
<feature type="transmembrane region" description="Helical" evidence="7">
    <location>
        <begin position="111"/>
        <end position="128"/>
    </location>
</feature>
<dbReference type="GO" id="GO:0005886">
    <property type="term" value="C:plasma membrane"/>
    <property type="evidence" value="ECO:0007669"/>
    <property type="project" value="TreeGrafter"/>
</dbReference>
<name>A0A857DDA2_9FIRM</name>
<feature type="domain" description="Cysteine-rich" evidence="8">
    <location>
        <begin position="552"/>
        <end position="616"/>
    </location>
</feature>
<keyword evidence="7" id="KW-0812">Transmembrane</keyword>
<dbReference type="Proteomes" id="UP000430508">
    <property type="component" value="Chromosome"/>
</dbReference>
<keyword evidence="5" id="KW-0411">Iron-sulfur</keyword>
<dbReference type="InterPro" id="IPR036188">
    <property type="entry name" value="FAD/NAD-bd_sf"/>
</dbReference>
<dbReference type="SUPFAM" id="SSF51971">
    <property type="entry name" value="Nucleotide-binding domain"/>
    <property type="match status" value="1"/>
</dbReference>
<evidence type="ECO:0000256" key="3">
    <source>
        <dbReference type="ARBA" id="ARBA00023002"/>
    </source>
</evidence>
<dbReference type="InterPro" id="IPR028261">
    <property type="entry name" value="DPD_II"/>
</dbReference>
<dbReference type="Gene3D" id="3.50.50.60">
    <property type="entry name" value="FAD/NAD(P)-binding domain"/>
    <property type="match status" value="1"/>
</dbReference>
<evidence type="ECO:0000256" key="7">
    <source>
        <dbReference type="SAM" id="Phobius"/>
    </source>
</evidence>
<evidence type="ECO:0000256" key="6">
    <source>
        <dbReference type="SAM" id="MobiDB-lite"/>
    </source>
</evidence>
<keyword evidence="4" id="KW-0408">Iron</keyword>
<dbReference type="PANTHER" id="PTHR43255:SF1">
    <property type="entry name" value="IRON-SULFUR-BINDING OXIDOREDUCTASE FADF-RELATED"/>
    <property type="match status" value="1"/>
</dbReference>
<protein>
    <submittedName>
        <fullName evidence="10">NAD(P)-binding protein</fullName>
    </submittedName>
</protein>
<dbReference type="PANTHER" id="PTHR43255">
    <property type="entry name" value="IRON-SULFUR-BINDING OXIDOREDUCTASE FADF-RELATED-RELATED"/>
    <property type="match status" value="1"/>
</dbReference>
<feature type="domain" description="Cysteine-rich" evidence="8">
    <location>
        <begin position="441"/>
        <end position="522"/>
    </location>
</feature>
<gene>
    <name evidence="10" type="ORF">GQ588_00255</name>
</gene>
<organism evidence="10 11">
    <name type="scientific">Dehalobacter restrictus</name>
    <dbReference type="NCBI Taxonomy" id="55583"/>
    <lineage>
        <taxon>Bacteria</taxon>
        <taxon>Bacillati</taxon>
        <taxon>Bacillota</taxon>
        <taxon>Clostridia</taxon>
        <taxon>Eubacteriales</taxon>
        <taxon>Desulfitobacteriaceae</taxon>
        <taxon>Dehalobacter</taxon>
    </lineage>
</organism>
<dbReference type="RefSeq" id="WP_158208038.1">
    <property type="nucleotide sequence ID" value="NZ_CP046996.1"/>
</dbReference>
<evidence type="ECO:0000256" key="1">
    <source>
        <dbReference type="ARBA" id="ARBA00022485"/>
    </source>
</evidence>
<evidence type="ECO:0000256" key="4">
    <source>
        <dbReference type="ARBA" id="ARBA00023004"/>
    </source>
</evidence>
<keyword evidence="1" id="KW-0004">4Fe-4S</keyword>
<evidence type="ECO:0000259" key="9">
    <source>
        <dbReference type="Pfam" id="PF14691"/>
    </source>
</evidence>
<reference evidence="10 11" key="1">
    <citation type="submission" date="2019-12" db="EMBL/GenBank/DDBJ databases">
        <title>Sequence classification of anaerobic respiratory reductive dehalogenases: First we see many, then we see few.</title>
        <authorList>
            <person name="Molenda O."/>
            <person name="Puentes Jacome L.A."/>
            <person name="Cao X."/>
            <person name="Nesbo C.L."/>
            <person name="Tang S."/>
            <person name="Morson N."/>
            <person name="Patron J."/>
            <person name="Lomheim L."/>
            <person name="Wishart D.S."/>
            <person name="Edwards E.A."/>
        </authorList>
    </citation>
    <scope>NUCLEOTIDE SEQUENCE [LARGE SCALE GENOMIC DNA]</scope>
    <source>
        <strain evidence="10 11">12DCA</strain>
    </source>
</reference>
<dbReference type="Pfam" id="PF14691">
    <property type="entry name" value="Fer4_20"/>
    <property type="match status" value="1"/>
</dbReference>
<keyword evidence="3" id="KW-0560">Oxidoreductase</keyword>
<feature type="compositionally biased region" description="Basic and acidic residues" evidence="6">
    <location>
        <begin position="385"/>
        <end position="395"/>
    </location>
</feature>
<evidence type="ECO:0000313" key="10">
    <source>
        <dbReference type="EMBL" id="QGZ99209.1"/>
    </source>
</evidence>
<dbReference type="GO" id="GO:0051539">
    <property type="term" value="F:4 iron, 4 sulfur cluster binding"/>
    <property type="evidence" value="ECO:0007669"/>
    <property type="project" value="UniProtKB-KW"/>
</dbReference>
<evidence type="ECO:0000313" key="11">
    <source>
        <dbReference type="Proteomes" id="UP000430508"/>
    </source>
</evidence>
<dbReference type="InterPro" id="IPR051460">
    <property type="entry name" value="HdrC_iron-sulfur_subunit"/>
</dbReference>
<dbReference type="Pfam" id="PF02754">
    <property type="entry name" value="CCG"/>
    <property type="match status" value="2"/>
</dbReference>
<feature type="domain" description="Dihydroprymidine dehydrogenase" evidence="9">
    <location>
        <begin position="6"/>
        <end position="91"/>
    </location>
</feature>
<dbReference type="Pfam" id="PF13450">
    <property type="entry name" value="NAD_binding_8"/>
    <property type="match status" value="1"/>
</dbReference>
<keyword evidence="7" id="KW-1133">Transmembrane helix</keyword>
<keyword evidence="7" id="KW-0472">Membrane</keyword>